<name>A0A7R9MB77_9ACAR</name>
<dbReference type="EMBL" id="CAJPVJ010009899">
    <property type="protein sequence ID" value="CAG2172887.1"/>
    <property type="molecule type" value="Genomic_DNA"/>
</dbReference>
<dbReference type="EMBL" id="OC924724">
    <property type="protein sequence ID" value="CAD7655700.1"/>
    <property type="molecule type" value="Genomic_DNA"/>
</dbReference>
<dbReference type="PANTHER" id="PTHR23506">
    <property type="entry name" value="GH10249P"/>
    <property type="match status" value="1"/>
</dbReference>
<dbReference type="InterPro" id="IPR050930">
    <property type="entry name" value="MFS_Vesicular_Transporter"/>
</dbReference>
<feature type="transmembrane region" description="Helical" evidence="6">
    <location>
        <begin position="55"/>
        <end position="82"/>
    </location>
</feature>
<evidence type="ECO:0000256" key="3">
    <source>
        <dbReference type="ARBA" id="ARBA00022692"/>
    </source>
</evidence>
<keyword evidence="8" id="KW-1185">Reference proteome</keyword>
<feature type="transmembrane region" description="Helical" evidence="6">
    <location>
        <begin position="94"/>
        <end position="114"/>
    </location>
</feature>
<evidence type="ECO:0000256" key="6">
    <source>
        <dbReference type="SAM" id="Phobius"/>
    </source>
</evidence>
<dbReference type="AlphaFoldDB" id="A0A7R9MB77"/>
<dbReference type="Proteomes" id="UP000728032">
    <property type="component" value="Unassembled WGS sequence"/>
</dbReference>
<sequence length="148" mass="15925">MPRTVEPSVQKSGNFFSFIADAGVLLDALAIATSLNFIGFNAATLEPHLRRFDELWLTILSLVFIGLGIAAKLVTAFISALQDSIHRRGFPSDISTYGLVSAMYFSANSIGAFIGPTLGGVLLDSVGYRSGTFVILFIDAILLMFNDL</sequence>
<feature type="transmembrane region" description="Helical" evidence="6">
    <location>
        <begin position="12"/>
        <end position="35"/>
    </location>
</feature>
<reference evidence="7" key="1">
    <citation type="submission" date="2020-11" db="EMBL/GenBank/DDBJ databases">
        <authorList>
            <person name="Tran Van P."/>
        </authorList>
    </citation>
    <scope>NUCLEOTIDE SEQUENCE</scope>
</reference>
<evidence type="ECO:0000256" key="4">
    <source>
        <dbReference type="ARBA" id="ARBA00022989"/>
    </source>
</evidence>
<dbReference type="OrthoDB" id="6490954at2759"/>
<evidence type="ECO:0000256" key="2">
    <source>
        <dbReference type="ARBA" id="ARBA00022448"/>
    </source>
</evidence>
<dbReference type="PANTHER" id="PTHR23506:SF26">
    <property type="entry name" value="MFS-TYPE TRANSPORTER SLC18B1"/>
    <property type="match status" value="1"/>
</dbReference>
<evidence type="ECO:0000256" key="1">
    <source>
        <dbReference type="ARBA" id="ARBA00004141"/>
    </source>
</evidence>
<keyword evidence="2" id="KW-0813">Transport</keyword>
<dbReference type="SUPFAM" id="SSF103473">
    <property type="entry name" value="MFS general substrate transporter"/>
    <property type="match status" value="1"/>
</dbReference>
<evidence type="ECO:0000256" key="5">
    <source>
        <dbReference type="ARBA" id="ARBA00023136"/>
    </source>
</evidence>
<dbReference type="GO" id="GO:0022857">
    <property type="term" value="F:transmembrane transporter activity"/>
    <property type="evidence" value="ECO:0007669"/>
    <property type="project" value="TreeGrafter"/>
</dbReference>
<evidence type="ECO:0008006" key="9">
    <source>
        <dbReference type="Google" id="ProtNLM"/>
    </source>
</evidence>
<evidence type="ECO:0000313" key="7">
    <source>
        <dbReference type="EMBL" id="CAD7655700.1"/>
    </source>
</evidence>
<comment type="subcellular location">
    <subcellularLocation>
        <location evidence="1">Membrane</location>
        <topology evidence="1">Multi-pass membrane protein</topology>
    </subcellularLocation>
</comment>
<keyword evidence="5 6" id="KW-0472">Membrane</keyword>
<dbReference type="Gene3D" id="1.20.1250.20">
    <property type="entry name" value="MFS general substrate transporter like domains"/>
    <property type="match status" value="1"/>
</dbReference>
<gene>
    <name evidence="7" type="ORF">ONB1V03_LOCUS12343</name>
</gene>
<accession>A0A7R9MB77</accession>
<proteinExistence type="predicted"/>
<protein>
    <recommendedName>
        <fullName evidence="9">Major facilitator superfamily (MFS) profile domain-containing protein</fullName>
    </recommendedName>
</protein>
<dbReference type="InterPro" id="IPR036259">
    <property type="entry name" value="MFS_trans_sf"/>
</dbReference>
<feature type="transmembrane region" description="Helical" evidence="6">
    <location>
        <begin position="126"/>
        <end position="145"/>
    </location>
</feature>
<keyword evidence="4 6" id="KW-1133">Transmembrane helix</keyword>
<organism evidence="7">
    <name type="scientific">Oppiella nova</name>
    <dbReference type="NCBI Taxonomy" id="334625"/>
    <lineage>
        <taxon>Eukaryota</taxon>
        <taxon>Metazoa</taxon>
        <taxon>Ecdysozoa</taxon>
        <taxon>Arthropoda</taxon>
        <taxon>Chelicerata</taxon>
        <taxon>Arachnida</taxon>
        <taxon>Acari</taxon>
        <taxon>Acariformes</taxon>
        <taxon>Sarcoptiformes</taxon>
        <taxon>Oribatida</taxon>
        <taxon>Brachypylina</taxon>
        <taxon>Oppioidea</taxon>
        <taxon>Oppiidae</taxon>
        <taxon>Oppiella</taxon>
    </lineage>
</organism>
<keyword evidence="3 6" id="KW-0812">Transmembrane</keyword>
<dbReference type="GO" id="GO:0016020">
    <property type="term" value="C:membrane"/>
    <property type="evidence" value="ECO:0007669"/>
    <property type="project" value="UniProtKB-SubCell"/>
</dbReference>
<evidence type="ECO:0000313" key="8">
    <source>
        <dbReference type="Proteomes" id="UP000728032"/>
    </source>
</evidence>